<feature type="coiled-coil region" evidence="6">
    <location>
        <begin position="1407"/>
        <end position="1438"/>
    </location>
</feature>
<dbReference type="RefSeq" id="XP_032808856.1">
    <property type="nucleotide sequence ID" value="XM_032952965.1"/>
</dbReference>
<feature type="region of interest" description="Disordered" evidence="7">
    <location>
        <begin position="1276"/>
        <end position="1295"/>
    </location>
</feature>
<dbReference type="Proteomes" id="UP001318040">
    <property type="component" value="Chromosome 12"/>
</dbReference>
<dbReference type="Pfam" id="PF18581">
    <property type="entry name" value="SYCP2_ARLD"/>
    <property type="match status" value="1"/>
</dbReference>
<evidence type="ECO:0000313" key="10">
    <source>
        <dbReference type="Proteomes" id="UP001318040"/>
    </source>
</evidence>
<feature type="compositionally biased region" description="Polar residues" evidence="7">
    <location>
        <begin position="1210"/>
        <end position="1228"/>
    </location>
</feature>
<evidence type="ECO:0000256" key="4">
    <source>
        <dbReference type="ARBA" id="ARBA00022454"/>
    </source>
</evidence>
<feature type="region of interest" description="Disordered" evidence="7">
    <location>
        <begin position="1210"/>
        <end position="1269"/>
    </location>
</feature>
<feature type="domain" description="Synaptonemal complex protein 2 Spt16M-like" evidence="9">
    <location>
        <begin position="278"/>
        <end position="392"/>
    </location>
</feature>
<protein>
    <submittedName>
        <fullName evidence="11 12">Synaptonemal complex protein 2-like isoform X1</fullName>
    </submittedName>
</protein>
<evidence type="ECO:0000313" key="12">
    <source>
        <dbReference type="RefSeq" id="XP_032808856.1"/>
    </source>
</evidence>
<proteinExistence type="inferred from homology"/>
<feature type="region of interest" description="Disordered" evidence="7">
    <location>
        <begin position="843"/>
        <end position="892"/>
    </location>
</feature>
<comment type="subcellular location">
    <subcellularLocation>
        <location evidence="2">Chromosome</location>
    </subcellularLocation>
    <subcellularLocation>
        <location evidence="1">Nucleus</location>
    </subcellularLocation>
</comment>
<feature type="compositionally biased region" description="Basic and acidic residues" evidence="7">
    <location>
        <begin position="417"/>
        <end position="426"/>
    </location>
</feature>
<feature type="region of interest" description="Disordered" evidence="7">
    <location>
        <begin position="951"/>
        <end position="1072"/>
    </location>
</feature>
<keyword evidence="6" id="KW-0175">Coiled coil</keyword>
<feature type="region of interest" description="Disordered" evidence="7">
    <location>
        <begin position="618"/>
        <end position="657"/>
    </location>
</feature>
<accession>A0AAJ7T036</accession>
<dbReference type="InterPro" id="IPR040560">
    <property type="entry name" value="SYCP2_SLD"/>
</dbReference>
<sequence>METAGKRSHFSQSLEYRISEALKGNGFDDLERCLAEDDSVHVVSRYDKHVLINLDTLIQKELDQKNFTNVALLLRCLLLYNKLDRNSVLRLMRDGVLSKMAKWFKQVIELHTKDKSSQSAVIVVFGYFFEAISMFAGFNKEGNTLVIGSLFYILCDLVVHPMVDFFVQLDAINKINMLLNPANQLVKKQLSNAEETKQLMKVWGRHLPYAGDYELQLGLTEALCRLTKEKVRLELSKQWFAMEFIVTAFKAIKDSDFETDCRKFLNTVNGILGEKRSVITFPCIAVYLEDYELKMPRDDKLEHFWIDFNNVSHRISFFIADEDEESHEDLWETISLPENIIVEYSVEVRSKMQVVMITMLSPVSSAKKNGNRVTIHFDKSFDILTALGNVFGKAKLKLMALNSRMQEKASRHRTKRCHSEPEMIEKRSRKHARMEKRGHSEGERSPLHSMKQKQTKVKMSDSTPSLVMTKTPILEKTSVSMRNIIHCSAGMKATPIYTGAEDAAQDCNATRVKDITTPEGSNVTASDMLNETRQNFRTDVSKNNVEETKKTNVTECGAATKNKCKPVEFPAVKIREDQKLTLSPVIEESINQASYNKTSVTIDLPEADGVMLNNTMKPTSSITPDHHGTFTKEDARSDQAKETTVGSSNAGARPKEGTSMTSIVVIEKLVQYQLEKSISHLEGHRSDTLSEEKGTSSGQSHMETKSVWSQHKQKATNANFTDKMIEPKGMEALNPVATLPRQKQKLPTTADNATSSEVEDERIINKYMVQKVPASLEPIKAPNTKSVIMSIAGKYNDLGKRISFKPTKKIYEFQSDKVPSKETALDVEREHFGLTVSQKPPKRSYVYDFNSGEEEDTSETTAADSKKRQRKSKRHGTNKMNKTGNMSAKQSGKNVNKFGKRLFSETESDALTDAKSDVSWIMKSSEKKKPKLKGYSSSKININETFLASTPASSTIRKRGTQKNAPSVTADRIPLMNATIKPKESRSGGTDGKLASDRRFVQGKRQLKSQLSRQMDSRSSDDESGSKRKGGMPKGKYPATRNPPQPRRPRRAAAKKAVYKDVSDDEIENDQLLETEEYETASHKVIPLETSLSKNRGNKSRVDENDLTHAASPETPSSIEKPRSENYLPAGIVEIYNRPLTASPMPSLAEKSLSLGSISPGYVESPALSLVVPTNSLSNDSQGSPIAQESPESMMNTLSQLVGGIDEDSMLQSETSPEASQASQQTFTRRLYQPSRLTNLNTPTEKCSYAPEPLLNTPPSTSAKKSLQYKQARRAAFDRSRKCSTQPSERQSSEHAIYDEMNETICSRQSTLKPKKLLNSAAVAMVFNTADDVSSDDVSSDELSLDADMEEIVNDDSIAISLKNFSTNIVKITKEKYDKIEAYTKNSLRVTENEMSKLWGQMRHRRIQKIKRMQKILLDELQNANEETKLLKEMENEMLNFWKKQEKSFKTFRIKQEERLKRMQSLFVESQHQSEYEERNMIENGTQTLREELKVYQDRLLNEAQREELNQVRQTLEATFTASYI</sequence>
<dbReference type="GO" id="GO:0000779">
    <property type="term" value="C:condensed chromosome, centromeric region"/>
    <property type="evidence" value="ECO:0007669"/>
    <property type="project" value="TreeGrafter"/>
</dbReference>
<feature type="compositionally biased region" description="Basic residues" evidence="7">
    <location>
        <begin position="867"/>
        <end position="877"/>
    </location>
</feature>
<name>A0AAJ7T036_PETMA</name>
<feature type="compositionally biased region" description="Polar residues" evidence="7">
    <location>
        <begin position="695"/>
        <end position="712"/>
    </location>
</feature>
<dbReference type="Pfam" id="PF18584">
    <property type="entry name" value="SYCP2_SLD"/>
    <property type="match status" value="1"/>
</dbReference>
<evidence type="ECO:0000256" key="5">
    <source>
        <dbReference type="ARBA" id="ARBA00023242"/>
    </source>
</evidence>
<dbReference type="InterPro" id="IPR041322">
    <property type="entry name" value="SYCP2_ARLD"/>
</dbReference>
<evidence type="ECO:0000259" key="8">
    <source>
        <dbReference type="Pfam" id="PF18581"/>
    </source>
</evidence>
<reference evidence="11 12" key="1">
    <citation type="submission" date="2025-04" db="UniProtKB">
        <authorList>
            <consortium name="RefSeq"/>
        </authorList>
    </citation>
    <scope>IDENTIFICATION</scope>
    <source>
        <tissue evidence="11 12">Sperm</tissue>
    </source>
</reference>
<feature type="compositionally biased region" description="Basic and acidic residues" evidence="7">
    <location>
        <begin position="624"/>
        <end position="641"/>
    </location>
</feature>
<evidence type="ECO:0000256" key="1">
    <source>
        <dbReference type="ARBA" id="ARBA00004123"/>
    </source>
</evidence>
<keyword evidence="10" id="KW-1185">Reference proteome</keyword>
<evidence type="ECO:0000256" key="2">
    <source>
        <dbReference type="ARBA" id="ARBA00004286"/>
    </source>
</evidence>
<evidence type="ECO:0000256" key="7">
    <source>
        <dbReference type="SAM" id="MobiDB-lite"/>
    </source>
</evidence>
<dbReference type="GO" id="GO:0007140">
    <property type="term" value="P:male meiotic nuclear division"/>
    <property type="evidence" value="ECO:0007669"/>
    <property type="project" value="TreeGrafter"/>
</dbReference>
<dbReference type="GO" id="GO:0000800">
    <property type="term" value="C:lateral element"/>
    <property type="evidence" value="ECO:0007669"/>
    <property type="project" value="TreeGrafter"/>
</dbReference>
<feature type="compositionally biased region" description="Polar residues" evidence="7">
    <location>
        <begin position="1257"/>
        <end position="1269"/>
    </location>
</feature>
<dbReference type="RefSeq" id="XP_032808855.1">
    <property type="nucleotide sequence ID" value="XM_032952964.1"/>
</dbReference>
<evidence type="ECO:0000256" key="6">
    <source>
        <dbReference type="SAM" id="Coils"/>
    </source>
</evidence>
<dbReference type="InterPro" id="IPR024835">
    <property type="entry name" value="SYCP2-like"/>
</dbReference>
<feature type="compositionally biased region" description="Acidic residues" evidence="7">
    <location>
        <begin position="1063"/>
        <end position="1072"/>
    </location>
</feature>
<feature type="region of interest" description="Disordered" evidence="7">
    <location>
        <begin position="1089"/>
        <end position="1124"/>
    </location>
</feature>
<evidence type="ECO:0000313" key="11">
    <source>
        <dbReference type="RefSeq" id="XP_032808855.1"/>
    </source>
</evidence>
<feature type="region of interest" description="Disordered" evidence="7">
    <location>
        <begin position="405"/>
        <end position="463"/>
    </location>
</feature>
<evidence type="ECO:0000259" key="9">
    <source>
        <dbReference type="Pfam" id="PF18584"/>
    </source>
</evidence>
<feature type="compositionally biased region" description="Basic and acidic residues" evidence="7">
    <location>
        <begin position="682"/>
        <end position="694"/>
    </location>
</feature>
<feature type="compositionally biased region" description="Polar residues" evidence="7">
    <location>
        <begin position="1235"/>
        <end position="1245"/>
    </location>
</feature>
<keyword evidence="4" id="KW-0158">Chromosome</keyword>
<dbReference type="PANTHER" id="PTHR15607:SF12">
    <property type="entry name" value="SYNAPTONEMAL COMPLEX PROTEIN 2"/>
    <property type="match status" value="1"/>
</dbReference>
<dbReference type="KEGG" id="pmrn:116941658"/>
<evidence type="ECO:0000256" key="3">
    <source>
        <dbReference type="ARBA" id="ARBA00007960"/>
    </source>
</evidence>
<organism evidence="10 12">
    <name type="scientific">Petromyzon marinus</name>
    <name type="common">Sea lamprey</name>
    <dbReference type="NCBI Taxonomy" id="7757"/>
    <lineage>
        <taxon>Eukaryota</taxon>
        <taxon>Metazoa</taxon>
        <taxon>Chordata</taxon>
        <taxon>Craniata</taxon>
        <taxon>Vertebrata</taxon>
        <taxon>Cyclostomata</taxon>
        <taxon>Hyperoartia</taxon>
        <taxon>Petromyzontiformes</taxon>
        <taxon>Petromyzontidae</taxon>
        <taxon>Petromyzon</taxon>
    </lineage>
</organism>
<dbReference type="PANTHER" id="PTHR15607">
    <property type="entry name" value="SYNAPTONEMAL COMPLEX PROTEIN-RELATED"/>
    <property type="match status" value="1"/>
</dbReference>
<feature type="compositionally biased region" description="Basic and acidic residues" evidence="7">
    <location>
        <begin position="1015"/>
        <end position="1026"/>
    </location>
</feature>
<feature type="domain" description="Synaptonemal complex protein 2 armadillo-repeat-like" evidence="8">
    <location>
        <begin position="14"/>
        <end position="181"/>
    </location>
</feature>
<keyword evidence="5" id="KW-0539">Nucleus</keyword>
<feature type="region of interest" description="Disordered" evidence="7">
    <location>
        <begin position="682"/>
        <end position="712"/>
    </location>
</feature>
<feature type="compositionally biased region" description="Basic and acidic residues" evidence="7">
    <location>
        <begin position="435"/>
        <end position="446"/>
    </location>
</feature>
<feature type="compositionally biased region" description="Polar residues" evidence="7">
    <location>
        <begin position="878"/>
        <end position="892"/>
    </location>
</feature>
<dbReference type="GO" id="GO:0007143">
    <property type="term" value="P:female meiotic nuclear division"/>
    <property type="evidence" value="ECO:0007669"/>
    <property type="project" value="TreeGrafter"/>
</dbReference>
<gene>
    <name evidence="11 12" type="primary">LOC116941658</name>
</gene>
<comment type="similarity">
    <text evidence="3">Belongs to the SYCP2 family.</text>
</comment>